<gene>
    <name evidence="3" type="ORF">H8705_11705</name>
</gene>
<dbReference type="RefSeq" id="WP_262395969.1">
    <property type="nucleotide sequence ID" value="NZ_JACRTD010000009.1"/>
</dbReference>
<evidence type="ECO:0000313" key="4">
    <source>
        <dbReference type="Proteomes" id="UP000623678"/>
    </source>
</evidence>
<protein>
    <recommendedName>
        <fullName evidence="2">DUF6273 domain-containing protein</fullName>
    </recommendedName>
</protein>
<evidence type="ECO:0000256" key="1">
    <source>
        <dbReference type="SAM" id="SignalP"/>
    </source>
</evidence>
<sequence>MKKRIMAILLCLCMVAVLLPTTAFAAGTGAIQSGAGGIAKNNKVYFGQKGTTVVPWIALDDRGFLLSEYTIGTSSFRDWEDWGYYNYSTNSNTADSSNLKDVMDGLYNGSGTTLFTASEQSAIMQTTLAGNSMYDDSTPTVDAYLFPLSFSEAKSIVWGNNLLKAKSIDAPEGSAGWWWLRSSSNYDYYAFCVREDGYNNFYSIASTLGVRPAFNLDPNSVLFTSAAVGGKSANGMDSGLTAIGNYYGNEWKLTLLDDDRNFAAATTAVTGDTLTLSYSGAATGANEYISAIIKDNSGNITHYGRLKNTTEAADASGTVNIDLSGIDMTSKTLYVFSEQYNGGADDNTKLTDYASELVEVSQTKNAYAITNNLTNISTDNTAAYRLMSETANYNATLTADTNYTLPASITVKVGGNTLNATTDYTYNSGTGELTIPNSKITGDIEITAAGVAPHAHSWATAWTTNATHHWHECETAGCPVTDNSAKDGYGAHTAGDWIIDTNATASANGSKHKECTACGYVMETAAIPATGGTGGGGGDTTDYYTLTFDTNGGSAISSARISEYTTVDLTLSKYIPTREGFEFTG</sequence>
<evidence type="ECO:0000259" key="2">
    <source>
        <dbReference type="Pfam" id="PF19789"/>
    </source>
</evidence>
<comment type="caution">
    <text evidence="3">The sequence shown here is derived from an EMBL/GenBank/DDBJ whole genome shotgun (WGS) entry which is preliminary data.</text>
</comment>
<proteinExistence type="predicted"/>
<reference evidence="3" key="1">
    <citation type="submission" date="2020-08" db="EMBL/GenBank/DDBJ databases">
        <title>Genome public.</title>
        <authorList>
            <person name="Liu C."/>
            <person name="Sun Q."/>
        </authorList>
    </citation>
    <scope>NUCLEOTIDE SEQUENCE</scope>
    <source>
        <strain evidence="3">NSJ-64</strain>
    </source>
</reference>
<feature type="signal peptide" evidence="1">
    <location>
        <begin position="1"/>
        <end position="25"/>
    </location>
</feature>
<name>A0A926IID5_9FIRM</name>
<feature type="domain" description="DUF6273" evidence="2">
    <location>
        <begin position="111"/>
        <end position="217"/>
    </location>
</feature>
<keyword evidence="4" id="KW-1185">Reference proteome</keyword>
<accession>A0A926IID5</accession>
<dbReference type="EMBL" id="JACRTD010000009">
    <property type="protein sequence ID" value="MBC8586246.1"/>
    <property type="molecule type" value="Genomic_DNA"/>
</dbReference>
<dbReference type="InterPro" id="IPR046240">
    <property type="entry name" value="DUF6273"/>
</dbReference>
<organism evidence="3 4">
    <name type="scientific">Youxingia wuxianensis</name>
    <dbReference type="NCBI Taxonomy" id="2763678"/>
    <lineage>
        <taxon>Bacteria</taxon>
        <taxon>Bacillati</taxon>
        <taxon>Bacillota</taxon>
        <taxon>Clostridia</taxon>
        <taxon>Eubacteriales</taxon>
        <taxon>Oscillospiraceae</taxon>
        <taxon>Youxingia</taxon>
    </lineage>
</organism>
<dbReference type="Pfam" id="PF19789">
    <property type="entry name" value="DUF6273"/>
    <property type="match status" value="1"/>
</dbReference>
<dbReference type="Proteomes" id="UP000623678">
    <property type="component" value="Unassembled WGS sequence"/>
</dbReference>
<dbReference type="AlphaFoldDB" id="A0A926IID5"/>
<keyword evidence="1" id="KW-0732">Signal</keyword>
<evidence type="ECO:0000313" key="3">
    <source>
        <dbReference type="EMBL" id="MBC8586246.1"/>
    </source>
</evidence>
<feature type="chain" id="PRO_5037978187" description="DUF6273 domain-containing protein" evidence="1">
    <location>
        <begin position="26"/>
        <end position="585"/>
    </location>
</feature>